<evidence type="ECO:0000256" key="1">
    <source>
        <dbReference type="SAM" id="MobiDB-lite"/>
    </source>
</evidence>
<dbReference type="RefSeq" id="XP_007512115.1">
    <property type="nucleotide sequence ID" value="XM_007512053.1"/>
</dbReference>
<name>K8F1K6_9CHLO</name>
<dbReference type="KEGG" id="bpg:Bathy07g02390"/>
<proteinExistence type="predicted"/>
<gene>
    <name evidence="3" type="ORF">Bathy07g02390</name>
</gene>
<dbReference type="Gene3D" id="3.40.250.10">
    <property type="entry name" value="Rhodanese-like domain"/>
    <property type="match status" value="1"/>
</dbReference>
<organism evidence="3 4">
    <name type="scientific">Bathycoccus prasinos</name>
    <dbReference type="NCBI Taxonomy" id="41875"/>
    <lineage>
        <taxon>Eukaryota</taxon>
        <taxon>Viridiplantae</taxon>
        <taxon>Chlorophyta</taxon>
        <taxon>Mamiellophyceae</taxon>
        <taxon>Mamiellales</taxon>
        <taxon>Bathycoccaceae</taxon>
        <taxon>Bathycoccus</taxon>
    </lineage>
</organism>
<protein>
    <submittedName>
        <fullName evidence="3">Rhodanese-like domain protein</fullName>
    </submittedName>
</protein>
<dbReference type="EMBL" id="FO082272">
    <property type="protein sequence ID" value="CCO66203.1"/>
    <property type="molecule type" value="Genomic_DNA"/>
</dbReference>
<reference evidence="3 4" key="1">
    <citation type="submission" date="2011-10" db="EMBL/GenBank/DDBJ databases">
        <authorList>
            <person name="Genoscope - CEA"/>
        </authorList>
    </citation>
    <scope>NUCLEOTIDE SEQUENCE [LARGE SCALE GENOMIC DNA]</scope>
    <source>
        <strain evidence="3 4">RCC 1105</strain>
    </source>
</reference>
<dbReference type="AlphaFoldDB" id="K8F1K6"/>
<dbReference type="Proteomes" id="UP000198341">
    <property type="component" value="Chromosome 7"/>
</dbReference>
<feature type="region of interest" description="Disordered" evidence="1">
    <location>
        <begin position="1"/>
        <end position="39"/>
    </location>
</feature>
<feature type="compositionally biased region" description="Low complexity" evidence="1">
    <location>
        <begin position="1"/>
        <end position="22"/>
    </location>
</feature>
<dbReference type="PROSITE" id="PS50206">
    <property type="entry name" value="RHODANESE_3"/>
    <property type="match status" value="1"/>
</dbReference>
<dbReference type="Pfam" id="PF00581">
    <property type="entry name" value="Rhodanese"/>
    <property type="match status" value="1"/>
</dbReference>
<sequence length="197" mass="21506">MSFASTSIQSSSLLFSTRSSSSFKKTTNPKSSARRSSLKVSASAEADAAKIKVTDVKETLGRGFILVDIRSPEEVAETGSKFSWEKIPIAAMDDEGNPMSNPNFLALIKNKFPNSMSRILLACDDGTFRSELAHKLITQKLGYSQVKIIEGGIDAYIEFQPLTKEDKIKVRMVAQAGNDLSMLVSGVDTRQAGQKLY</sequence>
<dbReference type="InterPro" id="IPR001763">
    <property type="entry name" value="Rhodanese-like_dom"/>
</dbReference>
<evidence type="ECO:0000313" key="3">
    <source>
        <dbReference type="EMBL" id="CCO66203.1"/>
    </source>
</evidence>
<keyword evidence="4" id="KW-1185">Reference proteome</keyword>
<accession>K8F1K6</accession>
<feature type="domain" description="Rhodanese" evidence="2">
    <location>
        <begin position="60"/>
        <end position="165"/>
    </location>
</feature>
<dbReference type="SUPFAM" id="SSF52821">
    <property type="entry name" value="Rhodanese/Cell cycle control phosphatase"/>
    <property type="match status" value="1"/>
</dbReference>
<dbReference type="OrthoDB" id="566238at2759"/>
<dbReference type="GeneID" id="19014728"/>
<evidence type="ECO:0000313" key="4">
    <source>
        <dbReference type="Proteomes" id="UP000198341"/>
    </source>
</evidence>
<dbReference type="CDD" id="cd00158">
    <property type="entry name" value="RHOD"/>
    <property type="match status" value="1"/>
</dbReference>
<dbReference type="InterPro" id="IPR036873">
    <property type="entry name" value="Rhodanese-like_dom_sf"/>
</dbReference>
<evidence type="ECO:0000259" key="2">
    <source>
        <dbReference type="PROSITE" id="PS50206"/>
    </source>
</evidence>